<sequence>MSYSVPVNNQHLKLLPNEEILWQGQPVQGFKFYPVDLAPIVFGGLWLYFGITQVIFADGKQSTSANWIILGLFVSFASYMGIGRLFLGRYLRRHTYYMLTNRRALIHIHWLKRDYQHSHHLARIDSVVLDRLPNGQQSIIFNDKPALPQYLFLGVNSGFSTFFEGVPNAEALYQQILDLQASLQSNQSGS</sequence>
<protein>
    <recommendedName>
        <fullName evidence="4">DUF304 domain-containing protein</fullName>
    </recommendedName>
</protein>
<dbReference type="STRING" id="316274.Haur_4176"/>
<dbReference type="InParanoid" id="A9AX88"/>
<reference evidence="2 3" key="1">
    <citation type="journal article" date="2011" name="Stand. Genomic Sci.">
        <title>Complete genome sequence of the filamentous gliding predatory bacterium Herpetosiphon aurantiacus type strain (114-95(T)).</title>
        <authorList>
            <person name="Kiss H."/>
            <person name="Nett M."/>
            <person name="Domin N."/>
            <person name="Martin K."/>
            <person name="Maresca J.A."/>
            <person name="Copeland A."/>
            <person name="Lapidus A."/>
            <person name="Lucas S."/>
            <person name="Berry K.W."/>
            <person name="Glavina Del Rio T."/>
            <person name="Dalin E."/>
            <person name="Tice H."/>
            <person name="Pitluck S."/>
            <person name="Richardson P."/>
            <person name="Bruce D."/>
            <person name="Goodwin L."/>
            <person name="Han C."/>
            <person name="Detter J.C."/>
            <person name="Schmutz J."/>
            <person name="Brettin T."/>
            <person name="Land M."/>
            <person name="Hauser L."/>
            <person name="Kyrpides N.C."/>
            <person name="Ivanova N."/>
            <person name="Goker M."/>
            <person name="Woyke T."/>
            <person name="Klenk H.P."/>
            <person name="Bryant D.A."/>
        </authorList>
    </citation>
    <scope>NUCLEOTIDE SEQUENCE [LARGE SCALE GENOMIC DNA]</scope>
    <source>
        <strain evidence="3">ATCC 23779 / DSM 785 / 114-95</strain>
    </source>
</reference>
<dbReference type="AlphaFoldDB" id="A9AX88"/>
<proteinExistence type="predicted"/>
<dbReference type="KEGG" id="hau:Haur_4176"/>
<name>A9AX88_HERA2</name>
<evidence type="ECO:0008006" key="4">
    <source>
        <dbReference type="Google" id="ProtNLM"/>
    </source>
</evidence>
<keyword evidence="1" id="KW-1133">Transmembrane helix</keyword>
<evidence type="ECO:0000313" key="2">
    <source>
        <dbReference type="EMBL" id="ABX06808.1"/>
    </source>
</evidence>
<dbReference type="Proteomes" id="UP000000787">
    <property type="component" value="Chromosome"/>
</dbReference>
<keyword evidence="3" id="KW-1185">Reference proteome</keyword>
<accession>A9AX88</accession>
<keyword evidence="1" id="KW-0812">Transmembrane</keyword>
<feature type="transmembrane region" description="Helical" evidence="1">
    <location>
        <begin position="68"/>
        <end position="87"/>
    </location>
</feature>
<feature type="transmembrane region" description="Helical" evidence="1">
    <location>
        <begin position="37"/>
        <end position="56"/>
    </location>
</feature>
<keyword evidence="1" id="KW-0472">Membrane</keyword>
<dbReference type="EMBL" id="CP000875">
    <property type="protein sequence ID" value="ABX06808.1"/>
    <property type="molecule type" value="Genomic_DNA"/>
</dbReference>
<gene>
    <name evidence="2" type="ordered locus">Haur_4176</name>
</gene>
<evidence type="ECO:0000256" key="1">
    <source>
        <dbReference type="SAM" id="Phobius"/>
    </source>
</evidence>
<dbReference type="BioCyc" id="HAUR316274:GHYA-4222-MONOMER"/>
<dbReference type="HOGENOM" id="CLU_115299_0_0_0"/>
<evidence type="ECO:0000313" key="3">
    <source>
        <dbReference type="Proteomes" id="UP000000787"/>
    </source>
</evidence>
<organism evidence="2 3">
    <name type="scientific">Herpetosiphon aurantiacus (strain ATCC 23779 / DSM 785 / 114-95)</name>
    <dbReference type="NCBI Taxonomy" id="316274"/>
    <lineage>
        <taxon>Bacteria</taxon>
        <taxon>Bacillati</taxon>
        <taxon>Chloroflexota</taxon>
        <taxon>Chloroflexia</taxon>
        <taxon>Herpetosiphonales</taxon>
        <taxon>Herpetosiphonaceae</taxon>
        <taxon>Herpetosiphon</taxon>
    </lineage>
</organism>